<dbReference type="AlphaFoldDB" id="A0A0J6SA73"/>
<sequence>MRFLVIPEDFRNDQHILKPDLTSLLASLGFARPKLRVCNDPLIGGIGEALKPERLAEVVDRYRGMVDVFLLCVDRDADPHRRARLDTIESHFAPRACLIACEAWEELEIWALAGLDLPGPTRWGDIRAERDVKERHFTPLAASRRLESEPGGGRRTLGIEAAKRVDRIRQLCPEDFDRLAVRLAALRLREP</sequence>
<gene>
    <name evidence="1" type="ORF">VP06_18270</name>
</gene>
<dbReference type="Proteomes" id="UP000035929">
    <property type="component" value="Unassembled WGS sequence"/>
</dbReference>
<protein>
    <recommendedName>
        <fullName evidence="3">DUF4276 family protein</fullName>
    </recommendedName>
</protein>
<evidence type="ECO:0008006" key="3">
    <source>
        <dbReference type="Google" id="ProtNLM"/>
    </source>
</evidence>
<dbReference type="EMBL" id="LABX01000141">
    <property type="protein sequence ID" value="KMO32105.1"/>
    <property type="molecule type" value="Genomic_DNA"/>
</dbReference>
<name>A0A0J6SA73_9HYPH</name>
<evidence type="ECO:0000313" key="2">
    <source>
        <dbReference type="Proteomes" id="UP000035929"/>
    </source>
</evidence>
<dbReference type="RefSeq" id="WP_048465195.1">
    <property type="nucleotide sequence ID" value="NZ_LABX01000141.1"/>
</dbReference>
<proteinExistence type="predicted"/>
<comment type="caution">
    <text evidence="1">The sequence shown here is derived from an EMBL/GenBank/DDBJ whole genome shotgun (WGS) entry which is preliminary data.</text>
</comment>
<accession>A0A0J6SA73</accession>
<reference evidence="1 2" key="1">
    <citation type="submission" date="2015-03" db="EMBL/GenBank/DDBJ databases">
        <title>Genome sequencing of Methylobacterium aquaticum DSM16371 type strain.</title>
        <authorList>
            <person name="Chaudhry V."/>
            <person name="Patil P.B."/>
        </authorList>
    </citation>
    <scope>NUCLEOTIDE SEQUENCE [LARGE SCALE GENOMIC DNA]</scope>
    <source>
        <strain evidence="1 2">DSM 16371</strain>
    </source>
</reference>
<dbReference type="PATRIC" id="fig|270351.6.peg.1273"/>
<organism evidence="1 2">
    <name type="scientific">Methylobacterium aquaticum</name>
    <dbReference type="NCBI Taxonomy" id="270351"/>
    <lineage>
        <taxon>Bacteria</taxon>
        <taxon>Pseudomonadati</taxon>
        <taxon>Pseudomonadota</taxon>
        <taxon>Alphaproteobacteria</taxon>
        <taxon>Hyphomicrobiales</taxon>
        <taxon>Methylobacteriaceae</taxon>
        <taxon>Methylobacterium</taxon>
    </lineage>
</organism>
<evidence type="ECO:0000313" key="1">
    <source>
        <dbReference type="EMBL" id="KMO32105.1"/>
    </source>
</evidence>
<dbReference type="OrthoDB" id="7059563at2"/>